<feature type="region of interest" description="Disordered" evidence="9">
    <location>
        <begin position="459"/>
        <end position="501"/>
    </location>
</feature>
<dbReference type="Gene3D" id="1.20.1270.60">
    <property type="entry name" value="Arfaptin homology (AH) domain/BAR domain"/>
    <property type="match status" value="1"/>
</dbReference>
<keyword evidence="7" id="KW-0472">Membrane</keyword>
<evidence type="ECO:0000256" key="6">
    <source>
        <dbReference type="ARBA" id="ARBA00023121"/>
    </source>
</evidence>
<dbReference type="GO" id="GO:0000407">
    <property type="term" value="C:phagophore assembly site"/>
    <property type="evidence" value="ECO:0007669"/>
    <property type="project" value="TreeGrafter"/>
</dbReference>
<name>A0A9Q1C9T4_HOLLE</name>
<evidence type="ECO:0000313" key="11">
    <source>
        <dbReference type="EMBL" id="KAJ8040654.1"/>
    </source>
</evidence>
<evidence type="ECO:0000256" key="5">
    <source>
        <dbReference type="ARBA" id="ARBA00022490"/>
    </source>
</evidence>
<keyword evidence="12" id="KW-1185">Reference proteome</keyword>
<keyword evidence="6" id="KW-0446">Lipid-binding</keyword>
<evidence type="ECO:0000313" key="12">
    <source>
        <dbReference type="Proteomes" id="UP001152320"/>
    </source>
</evidence>
<dbReference type="GO" id="GO:0061709">
    <property type="term" value="P:reticulophagy"/>
    <property type="evidence" value="ECO:0007669"/>
    <property type="project" value="TreeGrafter"/>
</dbReference>
<dbReference type="Pfam" id="PF00787">
    <property type="entry name" value="PX"/>
    <property type="match status" value="1"/>
</dbReference>
<dbReference type="GO" id="GO:0015031">
    <property type="term" value="P:protein transport"/>
    <property type="evidence" value="ECO:0007669"/>
    <property type="project" value="TreeGrafter"/>
</dbReference>
<dbReference type="Pfam" id="PF09325">
    <property type="entry name" value="Vps5"/>
    <property type="match status" value="1"/>
</dbReference>
<proteinExistence type="inferred from homology"/>
<keyword evidence="4" id="KW-0813">Transport</keyword>
<dbReference type="Gene3D" id="3.30.1520.10">
    <property type="entry name" value="Phox-like domain"/>
    <property type="match status" value="1"/>
</dbReference>
<organism evidence="11 12">
    <name type="scientific">Holothuria leucospilota</name>
    <name type="common">Black long sea cucumber</name>
    <name type="synonym">Mertensiothuria leucospilota</name>
    <dbReference type="NCBI Taxonomy" id="206669"/>
    <lineage>
        <taxon>Eukaryota</taxon>
        <taxon>Metazoa</taxon>
        <taxon>Echinodermata</taxon>
        <taxon>Eleutherozoa</taxon>
        <taxon>Echinozoa</taxon>
        <taxon>Holothuroidea</taxon>
        <taxon>Aspidochirotacea</taxon>
        <taxon>Aspidochirotida</taxon>
        <taxon>Holothuriidae</taxon>
        <taxon>Holothuria</taxon>
    </lineage>
</organism>
<feature type="region of interest" description="Disordered" evidence="9">
    <location>
        <begin position="1"/>
        <end position="33"/>
    </location>
</feature>
<sequence>MATSGDSPASSKGEISDTTREALANPLTDDDDEEEEILANNHAEGSETVLATTLKEDSQNPDLQRLAINSLGSDDHDTHDIFITVDDPQKHVTKMETYATYKVSTRTTRGDFDHPEYTLRRRYTDFLWLRQKLEETQPTHLVPPLPEKHSMKLDRFSEEFLSTRQRALNKFVTRIAEHPTLSFNEYFKIFLTAKAWELSSHRKQSASIVTRFGSSFKANASAYMLKNRSPEYTMMGEYVQTFGDKMGSVDRISQRILKEQTAYQEALTNFGPAFRLWSDWEVEMTDILNAFATSLESCAKAMEEVIEGQELHYVPLIKEYILYADCVKSVLKKRDLFQMEYELAVDEINRKKNEREQVKISDQNYSIGAIMGKNPQDVKEQKGVKLETQIDKLQKQVEFLNDKTECANADLKADLDRWHRNKRRDTKEAFIGMAERHITYYEQMLSGWETVMYVLRDQDLELPEPPHPSFSSSPQQETQNSSSESKEDSWVKVEADAVEES</sequence>
<evidence type="ECO:0000256" key="3">
    <source>
        <dbReference type="ARBA" id="ARBA00010883"/>
    </source>
</evidence>
<dbReference type="InterPro" id="IPR015404">
    <property type="entry name" value="Vps5_C"/>
</dbReference>
<dbReference type="SUPFAM" id="SSF103657">
    <property type="entry name" value="BAR/IMD domain-like"/>
    <property type="match status" value="1"/>
</dbReference>
<evidence type="ECO:0000259" key="10">
    <source>
        <dbReference type="PROSITE" id="PS50195"/>
    </source>
</evidence>
<feature type="coiled-coil region" evidence="8">
    <location>
        <begin position="383"/>
        <end position="410"/>
    </location>
</feature>
<dbReference type="CDD" id="cd06860">
    <property type="entry name" value="PX_SNX7_30_like"/>
    <property type="match status" value="1"/>
</dbReference>
<dbReference type="SUPFAM" id="SSF64268">
    <property type="entry name" value="PX domain"/>
    <property type="match status" value="1"/>
</dbReference>
<dbReference type="PANTHER" id="PTHR45949">
    <property type="entry name" value="SORTING NEXIN-4"/>
    <property type="match status" value="1"/>
</dbReference>
<protein>
    <submittedName>
        <fullName evidence="11">Sorting nexin-30</fullName>
    </submittedName>
</protein>
<comment type="caution">
    <text evidence="11">The sequence shown here is derived from an EMBL/GenBank/DDBJ whole genome shotgun (WGS) entry which is preliminary data.</text>
</comment>
<feature type="domain" description="PX" evidence="10">
    <location>
        <begin position="79"/>
        <end position="198"/>
    </location>
</feature>
<dbReference type="InterPro" id="IPR001683">
    <property type="entry name" value="PX_dom"/>
</dbReference>
<evidence type="ECO:0000256" key="2">
    <source>
        <dbReference type="ARBA" id="ARBA00004496"/>
    </source>
</evidence>
<evidence type="ECO:0000256" key="7">
    <source>
        <dbReference type="ARBA" id="ARBA00023136"/>
    </source>
</evidence>
<dbReference type="InterPro" id="IPR036871">
    <property type="entry name" value="PX_dom_sf"/>
</dbReference>
<dbReference type="GO" id="GO:0034727">
    <property type="term" value="P:piecemeal microautophagy of the nucleus"/>
    <property type="evidence" value="ECO:0007669"/>
    <property type="project" value="TreeGrafter"/>
</dbReference>
<evidence type="ECO:0000256" key="9">
    <source>
        <dbReference type="SAM" id="MobiDB-lite"/>
    </source>
</evidence>
<dbReference type="SMART" id="SM00312">
    <property type="entry name" value="PX"/>
    <property type="match status" value="1"/>
</dbReference>
<evidence type="ECO:0000256" key="4">
    <source>
        <dbReference type="ARBA" id="ARBA00022448"/>
    </source>
</evidence>
<dbReference type="AlphaFoldDB" id="A0A9Q1C9T4"/>
<dbReference type="PANTHER" id="PTHR45949:SF2">
    <property type="entry name" value="SORTING NEXIN-4"/>
    <property type="match status" value="1"/>
</dbReference>
<dbReference type="PROSITE" id="PS50195">
    <property type="entry name" value="PX"/>
    <property type="match status" value="1"/>
</dbReference>
<dbReference type="GO" id="GO:0000422">
    <property type="term" value="P:autophagy of mitochondrion"/>
    <property type="evidence" value="ECO:0007669"/>
    <property type="project" value="TreeGrafter"/>
</dbReference>
<evidence type="ECO:0000256" key="8">
    <source>
        <dbReference type="SAM" id="Coils"/>
    </source>
</evidence>
<keyword evidence="8" id="KW-0175">Coiled coil</keyword>
<dbReference type="GO" id="GO:0035091">
    <property type="term" value="F:phosphatidylinositol binding"/>
    <property type="evidence" value="ECO:0007669"/>
    <property type="project" value="InterPro"/>
</dbReference>
<feature type="compositionally biased region" description="Basic and acidic residues" evidence="9">
    <location>
        <begin position="484"/>
        <end position="495"/>
    </location>
</feature>
<dbReference type="Proteomes" id="UP001152320">
    <property type="component" value="Chromosome 6"/>
</dbReference>
<dbReference type="EMBL" id="JAIZAY010000006">
    <property type="protein sequence ID" value="KAJ8040654.1"/>
    <property type="molecule type" value="Genomic_DNA"/>
</dbReference>
<gene>
    <name evidence="11" type="ORF">HOLleu_15012</name>
</gene>
<dbReference type="InterPro" id="IPR027267">
    <property type="entry name" value="AH/BAR_dom_sf"/>
</dbReference>
<accession>A0A9Q1C9T4</accession>
<keyword evidence="5" id="KW-0963">Cytoplasm</keyword>
<comment type="similarity">
    <text evidence="3">Belongs to the sorting nexin family.</text>
</comment>
<dbReference type="OrthoDB" id="205639at2759"/>
<feature type="compositionally biased region" description="Polar residues" evidence="9">
    <location>
        <begin position="1"/>
        <end position="10"/>
    </location>
</feature>
<reference evidence="11" key="1">
    <citation type="submission" date="2021-10" db="EMBL/GenBank/DDBJ databases">
        <title>Tropical sea cucumber genome reveals ecological adaptation and Cuvierian tubules defense mechanism.</title>
        <authorList>
            <person name="Chen T."/>
        </authorList>
    </citation>
    <scope>NUCLEOTIDE SEQUENCE</scope>
    <source>
        <strain evidence="11">Nanhai2018</strain>
        <tissue evidence="11">Muscle</tissue>
    </source>
</reference>
<dbReference type="GO" id="GO:0005769">
    <property type="term" value="C:early endosome"/>
    <property type="evidence" value="ECO:0007669"/>
    <property type="project" value="TreeGrafter"/>
</dbReference>
<comment type="subcellular location">
    <subcellularLocation>
        <location evidence="2">Cytoplasm</location>
    </subcellularLocation>
    <subcellularLocation>
        <location evidence="1">Endomembrane system</location>
        <topology evidence="1">Peripheral membrane protein</topology>
    </subcellularLocation>
</comment>
<dbReference type="GO" id="GO:0032456">
    <property type="term" value="P:endocytic recycling"/>
    <property type="evidence" value="ECO:0007669"/>
    <property type="project" value="TreeGrafter"/>
</dbReference>
<evidence type="ECO:0000256" key="1">
    <source>
        <dbReference type="ARBA" id="ARBA00004184"/>
    </source>
</evidence>